<evidence type="ECO:0000313" key="2">
    <source>
        <dbReference type="EMBL" id="RXS68613.1"/>
    </source>
</evidence>
<feature type="compositionally biased region" description="Basic and acidic residues" evidence="1">
    <location>
        <begin position="1"/>
        <end position="10"/>
    </location>
</feature>
<gene>
    <name evidence="2" type="ORF">EST54_08555</name>
</gene>
<comment type="caution">
    <text evidence="2">The sequence shown here is derived from an EMBL/GenBank/DDBJ whole genome shotgun (WGS) entry which is preliminary data.</text>
</comment>
<protein>
    <submittedName>
        <fullName evidence="2">Uncharacterized protein</fullName>
    </submittedName>
</protein>
<feature type="compositionally biased region" description="Polar residues" evidence="1">
    <location>
        <begin position="39"/>
        <end position="61"/>
    </location>
</feature>
<feature type="region of interest" description="Disordered" evidence="1">
    <location>
        <begin position="1"/>
        <end position="108"/>
    </location>
</feature>
<keyword evidence="3" id="KW-1185">Reference proteome</keyword>
<accession>A0A4Q1R5T0</accession>
<sequence length="108" mass="11281">MERPPTHSVRDGIPAPGLRQTAAGGESLPSAGRWLPTADSRQPTADSRQPTADSRQPTADSLQMARARARAGRVAPLSQSGPGLSVQGLPVRDPDPSVVRHVQEATAS</sequence>
<proteinExistence type="predicted"/>
<reference evidence="2 3" key="1">
    <citation type="submission" date="2019-01" db="EMBL/GenBank/DDBJ databases">
        <title>Draft genome sequences of the type strain Streptomyces sioyaensis DSM 40032 and its novel strain, TM32, a thermotolerant antibiotics-producing actinobacterium.</title>
        <authorList>
            <person name="Nakaew N."/>
            <person name="Lumyong S."/>
            <person name="Sloan W.T."/>
            <person name="Sungthong R."/>
        </authorList>
    </citation>
    <scope>NUCLEOTIDE SEQUENCE [LARGE SCALE GENOMIC DNA]</scope>
    <source>
        <strain evidence="2 3">DSM 40032</strain>
    </source>
</reference>
<organism evidence="2 3">
    <name type="scientific">Streptomyces sioyaensis</name>
    <dbReference type="NCBI Taxonomy" id="67364"/>
    <lineage>
        <taxon>Bacteria</taxon>
        <taxon>Bacillati</taxon>
        <taxon>Actinomycetota</taxon>
        <taxon>Actinomycetes</taxon>
        <taxon>Kitasatosporales</taxon>
        <taxon>Streptomycetaceae</taxon>
        <taxon>Streptomyces</taxon>
    </lineage>
</organism>
<dbReference type="Proteomes" id="UP000289482">
    <property type="component" value="Unassembled WGS sequence"/>
</dbReference>
<dbReference type="EMBL" id="SDIF01000016">
    <property type="protein sequence ID" value="RXS68613.1"/>
    <property type="molecule type" value="Genomic_DNA"/>
</dbReference>
<dbReference type="AlphaFoldDB" id="A0A4Q1R5T0"/>
<evidence type="ECO:0000313" key="3">
    <source>
        <dbReference type="Proteomes" id="UP000289482"/>
    </source>
</evidence>
<evidence type="ECO:0000256" key="1">
    <source>
        <dbReference type="SAM" id="MobiDB-lite"/>
    </source>
</evidence>
<name>A0A4Q1R5T0_9ACTN</name>